<organism evidence="3 4">
    <name type="scientific">Pleuronectes platessa</name>
    <name type="common">European plaice</name>
    <dbReference type="NCBI Taxonomy" id="8262"/>
    <lineage>
        <taxon>Eukaryota</taxon>
        <taxon>Metazoa</taxon>
        <taxon>Chordata</taxon>
        <taxon>Craniata</taxon>
        <taxon>Vertebrata</taxon>
        <taxon>Euteleostomi</taxon>
        <taxon>Actinopterygii</taxon>
        <taxon>Neopterygii</taxon>
        <taxon>Teleostei</taxon>
        <taxon>Neoteleostei</taxon>
        <taxon>Acanthomorphata</taxon>
        <taxon>Carangaria</taxon>
        <taxon>Pleuronectiformes</taxon>
        <taxon>Pleuronectoidei</taxon>
        <taxon>Pleuronectidae</taxon>
        <taxon>Pleuronectes</taxon>
    </lineage>
</organism>
<comment type="caution">
    <text evidence="3">The sequence shown here is derived from an EMBL/GenBank/DDBJ whole genome shotgun (WGS) entry which is preliminary data.</text>
</comment>
<evidence type="ECO:0000313" key="3">
    <source>
        <dbReference type="EMBL" id="CAB1451518.1"/>
    </source>
</evidence>
<feature type="compositionally biased region" description="Basic and acidic residues" evidence="1">
    <location>
        <begin position="102"/>
        <end position="111"/>
    </location>
</feature>
<name>A0A9N7VIE2_PLEPL</name>
<evidence type="ECO:0000256" key="2">
    <source>
        <dbReference type="SAM" id="SignalP"/>
    </source>
</evidence>
<feature type="region of interest" description="Disordered" evidence="1">
    <location>
        <begin position="27"/>
        <end position="144"/>
    </location>
</feature>
<accession>A0A9N7VIE2</accession>
<dbReference type="AlphaFoldDB" id="A0A9N7VIE2"/>
<feature type="compositionally biased region" description="Low complexity" evidence="1">
    <location>
        <begin position="65"/>
        <end position="80"/>
    </location>
</feature>
<gene>
    <name evidence="3" type="ORF">PLEPLA_LOCUS39212</name>
</gene>
<dbReference type="EMBL" id="CADEAL010004091">
    <property type="protein sequence ID" value="CAB1451518.1"/>
    <property type="molecule type" value="Genomic_DNA"/>
</dbReference>
<dbReference type="Proteomes" id="UP001153269">
    <property type="component" value="Unassembled WGS sequence"/>
</dbReference>
<feature type="signal peptide" evidence="2">
    <location>
        <begin position="1"/>
        <end position="18"/>
    </location>
</feature>
<keyword evidence="4" id="KW-1185">Reference proteome</keyword>
<sequence>MFPSVVLVLSLFVLLVDGDLDSNDVGIHATSTDKDSTSDEAPTQSMNAISPDQPDEAQYVGGGPSDASSSSTETADAPAANQVTAPEPGTAATNSVEDTDDDKSSESEERGKKRFSSRSAKSQSAPKSQQPPPHVDQSPALLPNSPARVILSPALPPQPIIPQPKALYLKLVWNVGNLLHSSTNQLRLNKLTLTLVSRRPAELQHVPPVCFPAARHPLRRLSGCSTPR</sequence>
<feature type="compositionally biased region" description="Polar residues" evidence="1">
    <location>
        <begin position="39"/>
        <end position="50"/>
    </location>
</feature>
<evidence type="ECO:0000313" key="4">
    <source>
        <dbReference type="Proteomes" id="UP001153269"/>
    </source>
</evidence>
<reference evidence="3" key="1">
    <citation type="submission" date="2020-03" db="EMBL/GenBank/DDBJ databases">
        <authorList>
            <person name="Weist P."/>
        </authorList>
    </citation>
    <scope>NUCLEOTIDE SEQUENCE</scope>
</reference>
<feature type="compositionally biased region" description="Low complexity" evidence="1">
    <location>
        <begin position="117"/>
        <end position="128"/>
    </location>
</feature>
<feature type="chain" id="PRO_5040469290" evidence="2">
    <location>
        <begin position="19"/>
        <end position="228"/>
    </location>
</feature>
<keyword evidence="2" id="KW-0732">Signal</keyword>
<evidence type="ECO:0000256" key="1">
    <source>
        <dbReference type="SAM" id="MobiDB-lite"/>
    </source>
</evidence>
<proteinExistence type="predicted"/>
<protein>
    <submittedName>
        <fullName evidence="3">Uncharacterized protein</fullName>
    </submittedName>
</protein>